<dbReference type="EMBL" id="MTKS01000313">
    <property type="protein sequence ID" value="RWX50475.1"/>
    <property type="molecule type" value="Genomic_DNA"/>
</dbReference>
<feature type="non-terminal residue" evidence="5">
    <location>
        <position position="1"/>
    </location>
</feature>
<gene>
    <name evidence="5" type="ORF">VU01_13131</name>
</gene>
<dbReference type="InterPro" id="IPR044060">
    <property type="entry name" value="Bacterial_rp_domain"/>
</dbReference>
<reference evidence="5 6" key="1">
    <citation type="submission" date="2017-01" db="EMBL/GenBank/DDBJ databases">
        <title>The cable genome- insights into the physiology and evolution of filamentous bacteria capable of sulfide oxidation via long distance electron transfer.</title>
        <authorList>
            <person name="Schreiber L."/>
            <person name="Bjerg J.T."/>
            <person name="Boggild A."/>
            <person name="Van De Vossenberg J."/>
            <person name="Meysman F."/>
            <person name="Nielsen L.P."/>
            <person name="Schramm A."/>
            <person name="Kjeldsen K.U."/>
        </authorList>
    </citation>
    <scope>NUCLEOTIDE SEQUENCE [LARGE SCALE GENOMIC DNA]</scope>
    <source>
        <strain evidence="5">A5</strain>
    </source>
</reference>
<keyword evidence="1" id="KW-0732">Signal</keyword>
<keyword evidence="3" id="KW-0325">Glycoprotein</keyword>
<feature type="domain" description="Bacterial repeat" evidence="4">
    <location>
        <begin position="382"/>
        <end position="451"/>
    </location>
</feature>
<protein>
    <submittedName>
        <fullName evidence="5">Thrombospondin type 3 repeat-containing protein</fullName>
    </submittedName>
</protein>
<dbReference type="PANTHER" id="PTHR36220">
    <property type="entry name" value="UNNAMED PRODUCT"/>
    <property type="match status" value="1"/>
</dbReference>
<dbReference type="GO" id="GO:0005509">
    <property type="term" value="F:calcium ion binding"/>
    <property type="evidence" value="ECO:0007669"/>
    <property type="project" value="InterPro"/>
</dbReference>
<dbReference type="Gene3D" id="2.130.10.130">
    <property type="entry name" value="Integrin alpha, N-terminal"/>
    <property type="match status" value="1"/>
</dbReference>
<evidence type="ECO:0000313" key="6">
    <source>
        <dbReference type="Proteomes" id="UP000288892"/>
    </source>
</evidence>
<dbReference type="InterPro" id="IPR003367">
    <property type="entry name" value="Thrombospondin_3-like_rpt"/>
</dbReference>
<evidence type="ECO:0000256" key="3">
    <source>
        <dbReference type="ARBA" id="ARBA00023180"/>
    </source>
</evidence>
<evidence type="ECO:0000256" key="1">
    <source>
        <dbReference type="ARBA" id="ARBA00022729"/>
    </source>
</evidence>
<dbReference type="PROSITE" id="PS51234">
    <property type="entry name" value="TSP3"/>
    <property type="match status" value="1"/>
</dbReference>
<comment type="caution">
    <text evidence="5">The sequence shown here is derived from an EMBL/GenBank/DDBJ whole genome shotgun (WGS) entry which is preliminary data.</text>
</comment>
<dbReference type="InterPro" id="IPR028974">
    <property type="entry name" value="TSP_type-3_rpt"/>
</dbReference>
<dbReference type="AlphaFoldDB" id="A0A444JBL2"/>
<evidence type="ECO:0000313" key="5">
    <source>
        <dbReference type="EMBL" id="RWX50475.1"/>
    </source>
</evidence>
<dbReference type="SUPFAM" id="SSF103647">
    <property type="entry name" value="TSP type-3 repeat"/>
    <property type="match status" value="1"/>
</dbReference>
<name>A0A444JBL2_9BACT</name>
<evidence type="ECO:0000259" key="4">
    <source>
        <dbReference type="Pfam" id="PF18998"/>
    </source>
</evidence>
<dbReference type="Pfam" id="PF02412">
    <property type="entry name" value="TSP_3"/>
    <property type="match status" value="2"/>
</dbReference>
<sequence length="535" mass="58011">LDKKPVYIFVRSGNEWVLEQQVSVDDPAVNFFGFTSVVVEGDTLAVTAERYEPPDLLSLVYIFTRSSVVNDQGETVWTWNFEQEIVAYAGSDYNFSWVESMLVLEKNTLVVSLSDGVHVYARSGNTWYPQQKITRPVGEADNAFGLSVSLHEDTIAIGAPCTSYFGSTCSDSDSGVYLFSRLGTAWVYRQKLTPDESSESSFGRSVSVDGDTIVVGAPYAPDEGGEPAGSIYVFAPWCPAPDLETVWIQQQKITVPDNGSEGYWSLGSVVTIDDGIIFATFPDDDENGIDAGSVRIFNQINGTCTCDDIDGDGIPAWEDNCPLIPNPDQSDVDGDWIGDACDDDNDNDGIIDEQDNCPLVDNPEQADSDNDGIGNACDEYIITPSAGTGGSISPDTQQLLEHGATVSFTITPATEYVLDQVEGCGGSLSENTYTIDPASADCTVTASFKEIDSDGDGINDAWEMQYFSNLTTADATTDYDRDGYTDLQEYLNELNGETDPKDALYDPTARNAPRGTGWSMRGSGLPAVYMLLLKK</sequence>
<dbReference type="PANTHER" id="PTHR36220:SF1">
    <property type="entry name" value="GAMMA TUBULIN COMPLEX COMPONENT C-TERMINAL DOMAIN-CONTAINING PROTEIN"/>
    <property type="match status" value="1"/>
</dbReference>
<dbReference type="GO" id="GO:0007155">
    <property type="term" value="P:cell adhesion"/>
    <property type="evidence" value="ECO:0007669"/>
    <property type="project" value="InterPro"/>
</dbReference>
<dbReference type="Proteomes" id="UP000288892">
    <property type="component" value="Unassembled WGS sequence"/>
</dbReference>
<dbReference type="PROSITE" id="PS51470">
    <property type="entry name" value="FG_GAP"/>
    <property type="match status" value="1"/>
</dbReference>
<dbReference type="InterPro" id="IPR013519">
    <property type="entry name" value="Int_alpha_beta-p"/>
</dbReference>
<keyword evidence="6" id="KW-1185">Reference proteome</keyword>
<dbReference type="InterPro" id="IPR013517">
    <property type="entry name" value="FG-GAP"/>
</dbReference>
<proteinExistence type="predicted"/>
<dbReference type="Pfam" id="PF14312">
    <property type="entry name" value="FG-GAP_2"/>
    <property type="match status" value="2"/>
</dbReference>
<dbReference type="InterPro" id="IPR017897">
    <property type="entry name" value="Thrombospondin_3_rpt"/>
</dbReference>
<dbReference type="InterPro" id="IPR028994">
    <property type="entry name" value="Integrin_alpha_N"/>
</dbReference>
<evidence type="ECO:0000256" key="2">
    <source>
        <dbReference type="ARBA" id="ARBA00022737"/>
    </source>
</evidence>
<dbReference type="Gene3D" id="4.10.1080.10">
    <property type="entry name" value="TSP type-3 repeat"/>
    <property type="match status" value="1"/>
</dbReference>
<keyword evidence="2" id="KW-0677">Repeat</keyword>
<dbReference type="Pfam" id="PF18998">
    <property type="entry name" value="Flg_new_2"/>
    <property type="match status" value="1"/>
</dbReference>
<organism evidence="5 6">
    <name type="scientific">Candidatus Electrothrix marina</name>
    <dbReference type="NCBI Taxonomy" id="1859130"/>
    <lineage>
        <taxon>Bacteria</taxon>
        <taxon>Pseudomonadati</taxon>
        <taxon>Thermodesulfobacteriota</taxon>
        <taxon>Desulfobulbia</taxon>
        <taxon>Desulfobulbales</taxon>
        <taxon>Desulfobulbaceae</taxon>
        <taxon>Candidatus Electrothrix</taxon>
    </lineage>
</organism>
<accession>A0A444JBL2</accession>